<dbReference type="OrthoDB" id="3944128at2759"/>
<feature type="region of interest" description="Disordered" evidence="1">
    <location>
        <begin position="582"/>
        <end position="604"/>
    </location>
</feature>
<feature type="compositionally biased region" description="Low complexity" evidence="1">
    <location>
        <begin position="535"/>
        <end position="550"/>
    </location>
</feature>
<evidence type="ECO:0000313" key="4">
    <source>
        <dbReference type="Proteomes" id="UP000800235"/>
    </source>
</evidence>
<dbReference type="EMBL" id="MU007075">
    <property type="protein sequence ID" value="KAF2424383.1"/>
    <property type="molecule type" value="Genomic_DNA"/>
</dbReference>
<feature type="chain" id="PRO_5040126272" evidence="2">
    <location>
        <begin position="20"/>
        <end position="799"/>
    </location>
</feature>
<sequence>MARLHWFLLARLMTCAISASPTAEYNSASDLRIGIRTYSGYNRVYVSYTSRGTIVFEEKLYATLDVSGDMITNNLAATSSPFPTNSLTTATPTITKESNSSKSSVSSESITDRGTLSAPTCAPLETVYTKWANSKYDRISCCDDLHRLWSQSSSEYASPFDSSSLLYTTWEQPFSRSRPWTIAKCDGPFTTLCDGVARAMCSPATPQPAMVLRTGKATISSLTRAWPVVASQYPVPKPNCSISSSECTGLWDFLAGNMESYWKTNGLHDNWNTPSNDTQSEDLVEAEEPSGQNPHCSGSGSGACLVCGFHNETVQLLYWPMEADESHLCSKSSMMSSHFTPTSSQIMIASWKHFTLTSPTIYAYYTQMAEEGGCGSFHTDILVPIDPTEVSTMVYRSDSDPAPFVSRVDWRHFAYQTSGSYSWPLVPRSAYCGDQRQIYFDEKDPCNIIYHDWTPGLDIRLAPSVLGRIDPAWRYCRNYQQMAFDPPVALKPVAFLTTPVLALATGLNSLQYPPATQAGPFPTATALPKQSDGIADPAADTDPTASTDPPNFSPASVNDPKVYVSKISLLTIYATKAAMRTENENPASGSAGDKHQPTDPGYKPLPVGQGLGEEAVFAISGQRYTAQVLRSGDGFVVDGTTIAVGGDPVTLNGVSVTAIKGGIVIDAGHNNGRTGLSGDSNESTSGSSRGIQTGEADEMLEGFGAPGPHEQPLSDANGQFSSVSGAESISRGDAAGPHMGPLSDVNDLSSSINGAKSIFRVDAPSGTTKKKNDSGGRPNVIATMCTTSALWGFGLLWIL</sequence>
<feature type="compositionally biased region" description="Low complexity" evidence="1">
    <location>
        <begin position="96"/>
        <end position="109"/>
    </location>
</feature>
<feature type="compositionally biased region" description="Acidic residues" evidence="1">
    <location>
        <begin position="279"/>
        <end position="288"/>
    </location>
</feature>
<proteinExistence type="predicted"/>
<feature type="region of interest" description="Disordered" evidence="1">
    <location>
        <begin position="669"/>
        <end position="747"/>
    </location>
</feature>
<accession>A0A9P4NJS9</accession>
<comment type="caution">
    <text evidence="3">The sequence shown here is derived from an EMBL/GenBank/DDBJ whole genome shotgun (WGS) entry which is preliminary data.</text>
</comment>
<dbReference type="AlphaFoldDB" id="A0A9P4NJS9"/>
<gene>
    <name evidence="3" type="ORF">EJ08DRAFT_737089</name>
</gene>
<evidence type="ECO:0000256" key="2">
    <source>
        <dbReference type="SAM" id="SignalP"/>
    </source>
</evidence>
<feature type="region of interest" description="Disordered" evidence="1">
    <location>
        <begin position="519"/>
        <end position="557"/>
    </location>
</feature>
<feature type="compositionally biased region" description="Polar residues" evidence="1">
    <location>
        <begin position="714"/>
        <end position="727"/>
    </location>
</feature>
<keyword evidence="2" id="KW-0732">Signal</keyword>
<protein>
    <submittedName>
        <fullName evidence="3">Uncharacterized protein</fullName>
    </submittedName>
</protein>
<name>A0A9P4NJS9_9PEZI</name>
<evidence type="ECO:0000313" key="3">
    <source>
        <dbReference type="EMBL" id="KAF2424383.1"/>
    </source>
</evidence>
<keyword evidence="4" id="KW-1185">Reference proteome</keyword>
<feature type="compositionally biased region" description="Low complexity" evidence="1">
    <location>
        <begin position="677"/>
        <end position="690"/>
    </location>
</feature>
<evidence type="ECO:0000256" key="1">
    <source>
        <dbReference type="SAM" id="MobiDB-lite"/>
    </source>
</evidence>
<feature type="region of interest" description="Disordered" evidence="1">
    <location>
        <begin position="87"/>
        <end position="116"/>
    </location>
</feature>
<organism evidence="3 4">
    <name type="scientific">Tothia fuscella</name>
    <dbReference type="NCBI Taxonomy" id="1048955"/>
    <lineage>
        <taxon>Eukaryota</taxon>
        <taxon>Fungi</taxon>
        <taxon>Dikarya</taxon>
        <taxon>Ascomycota</taxon>
        <taxon>Pezizomycotina</taxon>
        <taxon>Dothideomycetes</taxon>
        <taxon>Pleosporomycetidae</taxon>
        <taxon>Venturiales</taxon>
        <taxon>Cylindrosympodiaceae</taxon>
        <taxon>Tothia</taxon>
    </lineage>
</organism>
<dbReference type="Proteomes" id="UP000800235">
    <property type="component" value="Unassembled WGS sequence"/>
</dbReference>
<feature type="region of interest" description="Disordered" evidence="1">
    <location>
        <begin position="271"/>
        <end position="295"/>
    </location>
</feature>
<reference evidence="3" key="1">
    <citation type="journal article" date="2020" name="Stud. Mycol.">
        <title>101 Dothideomycetes genomes: a test case for predicting lifestyles and emergence of pathogens.</title>
        <authorList>
            <person name="Haridas S."/>
            <person name="Albert R."/>
            <person name="Binder M."/>
            <person name="Bloem J."/>
            <person name="Labutti K."/>
            <person name="Salamov A."/>
            <person name="Andreopoulos B."/>
            <person name="Baker S."/>
            <person name="Barry K."/>
            <person name="Bills G."/>
            <person name="Bluhm B."/>
            <person name="Cannon C."/>
            <person name="Castanera R."/>
            <person name="Culley D."/>
            <person name="Daum C."/>
            <person name="Ezra D."/>
            <person name="Gonzalez J."/>
            <person name="Henrissat B."/>
            <person name="Kuo A."/>
            <person name="Liang C."/>
            <person name="Lipzen A."/>
            <person name="Lutzoni F."/>
            <person name="Magnuson J."/>
            <person name="Mondo S."/>
            <person name="Nolan M."/>
            <person name="Ohm R."/>
            <person name="Pangilinan J."/>
            <person name="Park H.-J."/>
            <person name="Ramirez L."/>
            <person name="Alfaro M."/>
            <person name="Sun H."/>
            <person name="Tritt A."/>
            <person name="Yoshinaga Y."/>
            <person name="Zwiers L.-H."/>
            <person name="Turgeon B."/>
            <person name="Goodwin S."/>
            <person name="Spatafora J."/>
            <person name="Crous P."/>
            <person name="Grigoriev I."/>
        </authorList>
    </citation>
    <scope>NUCLEOTIDE SEQUENCE</scope>
    <source>
        <strain evidence="3">CBS 130266</strain>
    </source>
</reference>
<feature type="signal peptide" evidence="2">
    <location>
        <begin position="1"/>
        <end position="19"/>
    </location>
</feature>